<keyword evidence="1" id="KW-1133">Transmembrane helix</keyword>
<dbReference type="Proteomes" id="UP000027866">
    <property type="component" value="Unassembled WGS sequence"/>
</dbReference>
<keyword evidence="1" id="KW-0812">Transmembrane</keyword>
<evidence type="ECO:0000313" key="2">
    <source>
        <dbReference type="EMBL" id="KEO89572.1"/>
    </source>
</evidence>
<gene>
    <name evidence="2" type="ORF">EH32_03460</name>
</gene>
<keyword evidence="2" id="KW-0969">Cilium</keyword>
<keyword evidence="3" id="KW-1185">Reference proteome</keyword>
<accession>A0A074MVF3</accession>
<feature type="transmembrane region" description="Helical" evidence="1">
    <location>
        <begin position="6"/>
        <end position="25"/>
    </location>
</feature>
<evidence type="ECO:0000313" key="3">
    <source>
        <dbReference type="Proteomes" id="UP000027866"/>
    </source>
</evidence>
<comment type="caution">
    <text evidence="2">The sequence shown here is derived from an EMBL/GenBank/DDBJ whole genome shotgun (WGS) entry which is preliminary data.</text>
</comment>
<keyword evidence="2" id="KW-0966">Cell projection</keyword>
<organism evidence="2 3">
    <name type="scientific">Erythrobacter litoralis</name>
    <dbReference type="NCBI Taxonomy" id="39960"/>
    <lineage>
        <taxon>Bacteria</taxon>
        <taxon>Pseudomonadati</taxon>
        <taxon>Pseudomonadota</taxon>
        <taxon>Alphaproteobacteria</taxon>
        <taxon>Sphingomonadales</taxon>
        <taxon>Erythrobacteraceae</taxon>
        <taxon>Erythrobacter/Porphyrobacter group</taxon>
        <taxon>Erythrobacter</taxon>
    </lineage>
</organism>
<reference evidence="2 3" key="1">
    <citation type="submission" date="2014-04" db="EMBL/GenBank/DDBJ databases">
        <title>A comprehensive comparison of genomes of Erythrobacter spp. Strains.</title>
        <authorList>
            <person name="Zheng Q."/>
        </authorList>
    </citation>
    <scope>NUCLEOTIDE SEQUENCE [LARGE SCALE GENOMIC DNA]</scope>
    <source>
        <strain evidence="2 3">DSM 8509</strain>
    </source>
</reference>
<sequence length="100" mass="11046">MFEYLARLALLLPLLGLLIWGSLWLTRFLQKRLSGTEVTGRRLQLVETSLIAPGLKLAVVRFHDREILLGCSRNGLVRLGEAPDPLSAEPHLNSSLAGSE</sequence>
<dbReference type="EMBL" id="JMIX01000014">
    <property type="protein sequence ID" value="KEO89572.1"/>
    <property type="molecule type" value="Genomic_DNA"/>
</dbReference>
<proteinExistence type="predicted"/>
<dbReference type="AlphaFoldDB" id="A0A074MVF3"/>
<protein>
    <submittedName>
        <fullName evidence="2">Flagellar biogenesis protein</fullName>
    </submittedName>
</protein>
<name>A0A074MVF3_9SPHN</name>
<keyword evidence="1" id="KW-0472">Membrane</keyword>
<evidence type="ECO:0000256" key="1">
    <source>
        <dbReference type="SAM" id="Phobius"/>
    </source>
</evidence>
<keyword evidence="2" id="KW-0282">Flagellum</keyword>